<dbReference type="InterPro" id="IPR001647">
    <property type="entry name" value="HTH_TetR"/>
</dbReference>
<dbReference type="SUPFAM" id="SSF46689">
    <property type="entry name" value="Homeodomain-like"/>
    <property type="match status" value="1"/>
</dbReference>
<dbReference type="InterPro" id="IPR041347">
    <property type="entry name" value="MftR_C"/>
</dbReference>
<dbReference type="AlphaFoldDB" id="A0A1N7F744"/>
<keyword evidence="7" id="KW-1185">Reference proteome</keyword>
<dbReference type="Gene3D" id="1.10.357.10">
    <property type="entry name" value="Tetracycline Repressor, domain 2"/>
    <property type="match status" value="1"/>
</dbReference>
<sequence length="214" mass="22836">MNSLKVVGLRETKKDATRRALAAATLRIVTDRGFEAATADAVSAEVGVSPRTFHNYFASKEDALSFYIEQIAERLLAALEEVTPGAPLIGAMEDALASIACSSGERPAELLTLLRLIETEPSMTAHCRGGQDEAGIDERFEALVARHVAASPVRDALYPRLVVNVGVVAARTALEVWTDRNPTGVQLRTVIRRAFAQLAFGLAAPPTADAAVPD</sequence>
<dbReference type="PANTHER" id="PTHR30055">
    <property type="entry name" value="HTH-TYPE TRANSCRIPTIONAL REGULATOR RUTR"/>
    <property type="match status" value="1"/>
</dbReference>
<dbReference type="Pfam" id="PF00440">
    <property type="entry name" value="TetR_N"/>
    <property type="match status" value="1"/>
</dbReference>
<dbReference type="STRING" id="1344003.SAMN05445060_1887"/>
<dbReference type="GO" id="GO:0000976">
    <property type="term" value="F:transcription cis-regulatory region binding"/>
    <property type="evidence" value="ECO:0007669"/>
    <property type="project" value="TreeGrafter"/>
</dbReference>
<dbReference type="PROSITE" id="PS01081">
    <property type="entry name" value="HTH_TETR_1"/>
    <property type="match status" value="1"/>
</dbReference>
<dbReference type="PROSITE" id="PS50977">
    <property type="entry name" value="HTH_TETR_2"/>
    <property type="match status" value="1"/>
</dbReference>
<reference evidence="6 7" key="1">
    <citation type="submission" date="2017-01" db="EMBL/GenBank/DDBJ databases">
        <authorList>
            <person name="Mah S.A."/>
            <person name="Swanson W.J."/>
            <person name="Moy G.W."/>
            <person name="Vacquier V.D."/>
        </authorList>
    </citation>
    <scope>NUCLEOTIDE SEQUENCE [LARGE SCALE GENOMIC DNA]</scope>
    <source>
        <strain evidence="6 7">CPCC 203464</strain>
    </source>
</reference>
<dbReference type="InterPro" id="IPR050109">
    <property type="entry name" value="HTH-type_TetR-like_transc_reg"/>
</dbReference>
<dbReference type="InterPro" id="IPR009057">
    <property type="entry name" value="Homeodomain-like_sf"/>
</dbReference>
<dbReference type="OrthoDB" id="8688418at2"/>
<gene>
    <name evidence="6" type="ORF">SAMN05445060_1887</name>
</gene>
<dbReference type="RefSeq" id="WP_159441845.1">
    <property type="nucleotide sequence ID" value="NZ_FTNT01000004.1"/>
</dbReference>
<evidence type="ECO:0000259" key="5">
    <source>
        <dbReference type="PROSITE" id="PS50977"/>
    </source>
</evidence>
<feature type="domain" description="HTH tetR-type" evidence="5">
    <location>
        <begin position="15"/>
        <end position="75"/>
    </location>
</feature>
<dbReference type="Gene3D" id="1.10.10.60">
    <property type="entry name" value="Homeodomain-like"/>
    <property type="match status" value="1"/>
</dbReference>
<feature type="DNA-binding region" description="H-T-H motif" evidence="4">
    <location>
        <begin position="38"/>
        <end position="57"/>
    </location>
</feature>
<evidence type="ECO:0000256" key="3">
    <source>
        <dbReference type="ARBA" id="ARBA00023163"/>
    </source>
</evidence>
<dbReference type="InterPro" id="IPR023772">
    <property type="entry name" value="DNA-bd_HTH_TetR-type_CS"/>
</dbReference>
<evidence type="ECO:0000256" key="1">
    <source>
        <dbReference type="ARBA" id="ARBA00023015"/>
    </source>
</evidence>
<dbReference type="EMBL" id="FTNT01000004">
    <property type="protein sequence ID" value="SIR96157.1"/>
    <property type="molecule type" value="Genomic_DNA"/>
</dbReference>
<proteinExistence type="predicted"/>
<dbReference type="GO" id="GO:0003700">
    <property type="term" value="F:DNA-binding transcription factor activity"/>
    <property type="evidence" value="ECO:0007669"/>
    <property type="project" value="TreeGrafter"/>
</dbReference>
<organism evidence="6 7">
    <name type="scientific">Williamsia sterculiae</name>
    <dbReference type="NCBI Taxonomy" id="1344003"/>
    <lineage>
        <taxon>Bacteria</taxon>
        <taxon>Bacillati</taxon>
        <taxon>Actinomycetota</taxon>
        <taxon>Actinomycetes</taxon>
        <taxon>Mycobacteriales</taxon>
        <taxon>Nocardiaceae</taxon>
        <taxon>Williamsia</taxon>
    </lineage>
</organism>
<dbReference type="Pfam" id="PF17754">
    <property type="entry name" value="TetR_C_14"/>
    <property type="match status" value="1"/>
</dbReference>
<evidence type="ECO:0000256" key="2">
    <source>
        <dbReference type="ARBA" id="ARBA00023125"/>
    </source>
</evidence>
<dbReference type="Proteomes" id="UP000186218">
    <property type="component" value="Unassembled WGS sequence"/>
</dbReference>
<keyword evidence="3" id="KW-0804">Transcription</keyword>
<keyword evidence="1" id="KW-0805">Transcription regulation</keyword>
<dbReference type="PANTHER" id="PTHR30055:SF238">
    <property type="entry name" value="MYCOFACTOCIN BIOSYNTHESIS TRANSCRIPTIONAL REGULATOR MFTR-RELATED"/>
    <property type="match status" value="1"/>
</dbReference>
<keyword evidence="2 4" id="KW-0238">DNA-binding</keyword>
<evidence type="ECO:0000313" key="7">
    <source>
        <dbReference type="Proteomes" id="UP000186218"/>
    </source>
</evidence>
<accession>A0A1N7F744</accession>
<name>A0A1N7F744_9NOCA</name>
<evidence type="ECO:0000313" key="6">
    <source>
        <dbReference type="EMBL" id="SIR96157.1"/>
    </source>
</evidence>
<protein>
    <submittedName>
        <fullName evidence="6">Transcriptional regulator, TetR family</fullName>
    </submittedName>
</protein>
<evidence type="ECO:0000256" key="4">
    <source>
        <dbReference type="PROSITE-ProRule" id="PRU00335"/>
    </source>
</evidence>